<reference evidence="1 2" key="1">
    <citation type="submission" date="2014-04" db="EMBL/GenBank/DDBJ databases">
        <title>Genome evolution of avian class.</title>
        <authorList>
            <person name="Zhang G."/>
            <person name="Li C."/>
        </authorList>
    </citation>
    <scope>NUCLEOTIDE SEQUENCE [LARGE SCALE GENOMIC DNA]</scope>
    <source>
        <strain evidence="1">BGI_N341</strain>
    </source>
</reference>
<dbReference type="AlphaFoldDB" id="A0A093H6A1"/>
<feature type="non-terminal residue" evidence="1">
    <location>
        <position position="55"/>
    </location>
</feature>
<evidence type="ECO:0000313" key="1">
    <source>
        <dbReference type="EMBL" id="KFV50193.1"/>
    </source>
</evidence>
<name>A0A093H6A1_TYTAL</name>
<sequence length="55" mass="6481">NDLKLCQGRFGLDSRKNFNTKKVVKHWNRMPGEVVESPSLKIFKRHVVEVLRDMV</sequence>
<keyword evidence="2" id="KW-1185">Reference proteome</keyword>
<feature type="non-terminal residue" evidence="1">
    <location>
        <position position="1"/>
    </location>
</feature>
<evidence type="ECO:0000313" key="2">
    <source>
        <dbReference type="Proteomes" id="UP000054190"/>
    </source>
</evidence>
<organism evidence="1 2">
    <name type="scientific">Tyto alba</name>
    <name type="common">Barn owl</name>
    <dbReference type="NCBI Taxonomy" id="56313"/>
    <lineage>
        <taxon>Eukaryota</taxon>
        <taxon>Metazoa</taxon>
        <taxon>Chordata</taxon>
        <taxon>Craniata</taxon>
        <taxon>Vertebrata</taxon>
        <taxon>Euteleostomi</taxon>
        <taxon>Archelosauria</taxon>
        <taxon>Archosauria</taxon>
        <taxon>Dinosauria</taxon>
        <taxon>Saurischia</taxon>
        <taxon>Theropoda</taxon>
        <taxon>Coelurosauria</taxon>
        <taxon>Aves</taxon>
        <taxon>Neognathae</taxon>
        <taxon>Neoaves</taxon>
        <taxon>Telluraves</taxon>
        <taxon>Strigiformes</taxon>
        <taxon>Tytonidae</taxon>
        <taxon>Tyto</taxon>
    </lineage>
</organism>
<gene>
    <name evidence="1" type="ORF">N341_02338</name>
</gene>
<dbReference type="EMBL" id="KK384315">
    <property type="protein sequence ID" value="KFV50193.1"/>
    <property type="molecule type" value="Genomic_DNA"/>
</dbReference>
<accession>A0A093H6A1</accession>
<dbReference type="Proteomes" id="UP000054190">
    <property type="component" value="Unassembled WGS sequence"/>
</dbReference>
<proteinExistence type="predicted"/>
<protein>
    <submittedName>
        <fullName evidence="1">Uncharacterized protein</fullName>
    </submittedName>
</protein>